<keyword evidence="4 10" id="KW-0963">Cytoplasm</keyword>
<dbReference type="InterPro" id="IPR011876">
    <property type="entry name" value="IsopentenylPP_isomerase_typ1"/>
</dbReference>
<sequence>MRPVEALHAARELELVELVTPEGEAHGRATVDVAHRQPGALHRAFSVLLLTADGRTLLQRRAAGKTRFPLRWANSCCGHPAPGEPVALAAARRLAEELGISDVPLSEVGVYLYRAEDPGTDRVEHEYDHVLVGLVSAELAVAPDSAEVAELRWVAASALREEIVAAPDAYAPWLHGVLSVVLDLS</sequence>
<dbReference type="NCBIfam" id="NF002995">
    <property type="entry name" value="PRK03759.1"/>
    <property type="match status" value="1"/>
</dbReference>
<dbReference type="Gene3D" id="3.90.79.10">
    <property type="entry name" value="Nucleoside Triphosphate Pyrophosphohydrolase"/>
    <property type="match status" value="1"/>
</dbReference>
<dbReference type="Proteomes" id="UP001500218">
    <property type="component" value="Unassembled WGS sequence"/>
</dbReference>
<feature type="binding site" evidence="10">
    <location>
        <position position="97"/>
    </location>
    <ligand>
        <name>Mg(2+)</name>
        <dbReference type="ChEBI" id="CHEBI:18420"/>
    </ligand>
</feature>
<dbReference type="InterPro" id="IPR056375">
    <property type="entry name" value="Idi_bact"/>
</dbReference>
<feature type="binding site" evidence="10">
    <location>
        <position position="42"/>
    </location>
    <ligand>
        <name>Mn(2+)</name>
        <dbReference type="ChEBI" id="CHEBI:29035"/>
    </ligand>
</feature>
<comment type="function">
    <text evidence="10">Catalyzes the 1,3-allylic rearrangement of the homoallylic substrate isopentenyl (IPP) to its highly electrophilic allylic isomer, dimethylallyl diphosphate (DMAPP).</text>
</comment>
<evidence type="ECO:0000256" key="10">
    <source>
        <dbReference type="HAMAP-Rule" id="MF_00202"/>
    </source>
</evidence>
<comment type="catalytic activity">
    <reaction evidence="10">
        <text>isopentenyl diphosphate = dimethylallyl diphosphate</text>
        <dbReference type="Rhea" id="RHEA:23284"/>
        <dbReference type="ChEBI" id="CHEBI:57623"/>
        <dbReference type="ChEBI" id="CHEBI:128769"/>
        <dbReference type="EC" id="5.3.3.2"/>
    </reaction>
</comment>
<feature type="binding site" evidence="10">
    <location>
        <position position="35"/>
    </location>
    <ligand>
        <name>Mn(2+)</name>
        <dbReference type="ChEBI" id="CHEBI:29035"/>
    </ligand>
</feature>
<keyword evidence="5 10" id="KW-0479">Metal-binding</keyword>
<dbReference type="PROSITE" id="PS51462">
    <property type="entry name" value="NUDIX"/>
    <property type="match status" value="1"/>
</dbReference>
<dbReference type="NCBIfam" id="TIGR02150">
    <property type="entry name" value="IPP_isom_1"/>
    <property type="match status" value="1"/>
</dbReference>
<feature type="binding site" evidence="10">
    <location>
        <position position="124"/>
    </location>
    <ligand>
        <name>Mn(2+)</name>
        <dbReference type="ChEBI" id="CHEBI:29035"/>
    </ligand>
</feature>
<feature type="active site" evidence="10">
    <location>
        <position position="126"/>
    </location>
</feature>
<comment type="pathway">
    <text evidence="1 10">Isoprenoid biosynthesis; dimethylallyl diphosphate biosynthesis; dimethylallyl diphosphate from isopentenyl diphosphate: step 1/1.</text>
</comment>
<dbReference type="EC" id="5.3.3.2" evidence="3 10"/>
<dbReference type="Pfam" id="PF00293">
    <property type="entry name" value="NUDIX"/>
    <property type="match status" value="1"/>
</dbReference>
<comment type="caution">
    <text evidence="12">The sequence shown here is derived from an EMBL/GenBank/DDBJ whole genome shotgun (WGS) entry which is preliminary data.</text>
</comment>
<comment type="subcellular location">
    <subcellularLocation>
        <location evidence="10">Cytoplasm</location>
    </subcellularLocation>
</comment>
<dbReference type="PANTHER" id="PTHR10885:SF0">
    <property type="entry name" value="ISOPENTENYL-DIPHOSPHATE DELTA-ISOMERASE"/>
    <property type="match status" value="1"/>
</dbReference>
<dbReference type="CDD" id="cd02885">
    <property type="entry name" value="NUDIX_IPP_Isomerase"/>
    <property type="match status" value="1"/>
</dbReference>
<dbReference type="SUPFAM" id="SSF55811">
    <property type="entry name" value="Nudix"/>
    <property type="match status" value="1"/>
</dbReference>
<gene>
    <name evidence="10 12" type="primary">idi</name>
    <name evidence="12" type="ORF">GCM10009682_07230</name>
</gene>
<comment type="cofactor">
    <cofactor evidence="10">
        <name>Mn(2+)</name>
        <dbReference type="ChEBI" id="CHEBI:29035"/>
    </cofactor>
    <text evidence="10">Binds 1 Mn(2+) ion per subunit.</text>
</comment>
<evidence type="ECO:0000256" key="3">
    <source>
        <dbReference type="ARBA" id="ARBA00012057"/>
    </source>
</evidence>
<dbReference type="PIRSF" id="PIRSF018427">
    <property type="entry name" value="Isopntndiph_ism"/>
    <property type="match status" value="1"/>
</dbReference>
<name>A0ABP4XM22_9ACTN</name>
<keyword evidence="9 10" id="KW-0413">Isomerase</keyword>
<accession>A0ABP4XM22</accession>
<evidence type="ECO:0000256" key="5">
    <source>
        <dbReference type="ARBA" id="ARBA00022723"/>
    </source>
</evidence>
<dbReference type="HAMAP" id="MF_00202">
    <property type="entry name" value="Idi"/>
    <property type="match status" value="1"/>
</dbReference>
<organism evidence="12 13">
    <name type="scientific">Luedemannella flava</name>
    <dbReference type="NCBI Taxonomy" id="349316"/>
    <lineage>
        <taxon>Bacteria</taxon>
        <taxon>Bacillati</taxon>
        <taxon>Actinomycetota</taxon>
        <taxon>Actinomycetes</taxon>
        <taxon>Micromonosporales</taxon>
        <taxon>Micromonosporaceae</taxon>
        <taxon>Luedemannella</taxon>
    </lineage>
</organism>
<feature type="domain" description="Nudix hydrolase" evidence="11">
    <location>
        <begin position="40"/>
        <end position="176"/>
    </location>
</feature>
<proteinExistence type="inferred from homology"/>
<protein>
    <recommendedName>
        <fullName evidence="3 10">Isopentenyl-diphosphate Delta-isomerase</fullName>
        <shortName evidence="10">IPP isomerase</shortName>
        <ecNumber evidence="3 10">5.3.3.2</ecNumber>
    </recommendedName>
    <alternativeName>
        <fullName evidence="10">IPP:DMAPP isomerase</fullName>
    </alternativeName>
    <alternativeName>
        <fullName evidence="10">Isopentenyl pyrophosphate isomerase</fullName>
    </alternativeName>
</protein>
<dbReference type="RefSeq" id="WP_344126191.1">
    <property type="nucleotide sequence ID" value="NZ_BAAALT010000014.1"/>
</dbReference>
<evidence type="ECO:0000256" key="7">
    <source>
        <dbReference type="ARBA" id="ARBA00023211"/>
    </source>
</evidence>
<evidence type="ECO:0000256" key="4">
    <source>
        <dbReference type="ARBA" id="ARBA00022490"/>
    </source>
</evidence>
<reference evidence="13" key="1">
    <citation type="journal article" date="2019" name="Int. J. Syst. Evol. Microbiol.">
        <title>The Global Catalogue of Microorganisms (GCM) 10K type strain sequencing project: providing services to taxonomists for standard genome sequencing and annotation.</title>
        <authorList>
            <consortium name="The Broad Institute Genomics Platform"/>
            <consortium name="The Broad Institute Genome Sequencing Center for Infectious Disease"/>
            <person name="Wu L."/>
            <person name="Ma J."/>
        </authorList>
    </citation>
    <scope>NUCLEOTIDE SEQUENCE [LARGE SCALE GENOMIC DNA]</scope>
    <source>
        <strain evidence="13">JCM 13250</strain>
    </source>
</reference>
<evidence type="ECO:0000256" key="2">
    <source>
        <dbReference type="ARBA" id="ARBA00007579"/>
    </source>
</evidence>
<comment type="cofactor">
    <cofactor evidence="10">
        <name>Mg(2+)</name>
        <dbReference type="ChEBI" id="CHEBI:18420"/>
    </cofactor>
    <text evidence="10">Binds 1 Mg(2+) ion per subunit. The magnesium ion binds only when substrate is bound.</text>
</comment>
<evidence type="ECO:0000256" key="6">
    <source>
        <dbReference type="ARBA" id="ARBA00022842"/>
    </source>
</evidence>
<comment type="similarity">
    <text evidence="2 10">Belongs to the IPP isomerase type 1 family.</text>
</comment>
<keyword evidence="8 10" id="KW-0414">Isoprene biosynthesis</keyword>
<feature type="binding site" evidence="10">
    <location>
        <position position="79"/>
    </location>
    <ligand>
        <name>Mn(2+)</name>
        <dbReference type="ChEBI" id="CHEBI:29035"/>
    </ligand>
</feature>
<evidence type="ECO:0000313" key="12">
    <source>
        <dbReference type="EMBL" id="GAA1787789.1"/>
    </source>
</evidence>
<evidence type="ECO:0000256" key="1">
    <source>
        <dbReference type="ARBA" id="ARBA00004826"/>
    </source>
</evidence>
<keyword evidence="13" id="KW-1185">Reference proteome</keyword>
<keyword evidence="6 10" id="KW-0460">Magnesium</keyword>
<dbReference type="EMBL" id="BAAALT010000014">
    <property type="protein sequence ID" value="GAA1787789.1"/>
    <property type="molecule type" value="Genomic_DNA"/>
</dbReference>
<feature type="binding site" evidence="10">
    <location>
        <position position="126"/>
    </location>
    <ligand>
        <name>Mn(2+)</name>
        <dbReference type="ChEBI" id="CHEBI:29035"/>
    </ligand>
</feature>
<dbReference type="InterPro" id="IPR015797">
    <property type="entry name" value="NUDIX_hydrolase-like_dom_sf"/>
</dbReference>
<evidence type="ECO:0000259" key="11">
    <source>
        <dbReference type="PROSITE" id="PS51462"/>
    </source>
</evidence>
<evidence type="ECO:0000256" key="9">
    <source>
        <dbReference type="ARBA" id="ARBA00023235"/>
    </source>
</evidence>
<keyword evidence="7 10" id="KW-0464">Manganese</keyword>
<dbReference type="InterPro" id="IPR000086">
    <property type="entry name" value="NUDIX_hydrolase_dom"/>
</dbReference>
<evidence type="ECO:0000256" key="8">
    <source>
        <dbReference type="ARBA" id="ARBA00023229"/>
    </source>
</evidence>
<evidence type="ECO:0000313" key="13">
    <source>
        <dbReference type="Proteomes" id="UP001500218"/>
    </source>
</evidence>
<feature type="active site" evidence="10">
    <location>
        <position position="77"/>
    </location>
</feature>
<dbReference type="PANTHER" id="PTHR10885">
    <property type="entry name" value="ISOPENTENYL-DIPHOSPHATE DELTA-ISOMERASE"/>
    <property type="match status" value="1"/>
</dbReference>